<reference evidence="2" key="1">
    <citation type="submission" date="2016-11" db="UniProtKB">
        <authorList>
            <consortium name="WormBaseParasite"/>
        </authorList>
    </citation>
    <scope>IDENTIFICATION</scope>
</reference>
<accession>A0A1I7WU60</accession>
<organism evidence="1 2">
    <name type="scientific">Heterorhabditis bacteriophora</name>
    <name type="common">Entomopathogenic nematode worm</name>
    <dbReference type="NCBI Taxonomy" id="37862"/>
    <lineage>
        <taxon>Eukaryota</taxon>
        <taxon>Metazoa</taxon>
        <taxon>Ecdysozoa</taxon>
        <taxon>Nematoda</taxon>
        <taxon>Chromadorea</taxon>
        <taxon>Rhabditida</taxon>
        <taxon>Rhabditina</taxon>
        <taxon>Rhabditomorpha</taxon>
        <taxon>Strongyloidea</taxon>
        <taxon>Heterorhabditidae</taxon>
        <taxon>Heterorhabditis</taxon>
    </lineage>
</organism>
<evidence type="ECO:0000313" key="1">
    <source>
        <dbReference type="Proteomes" id="UP000095283"/>
    </source>
</evidence>
<dbReference type="AlphaFoldDB" id="A0A1I7WU60"/>
<sequence>MWGGQDNTDGGSMNPWNTQAQWSSGIPSSPYVDQSKKMHLPVRIQQHQQPRYDLQPALQQWNAGKVDQGMVILYGYEILLSNIIDLGFIEWNKLKLNLSICSGTFIGIILQVQPCLSRWVYRVPFFKSLNTLFTLYLVLLTIFV</sequence>
<keyword evidence="1" id="KW-1185">Reference proteome</keyword>
<dbReference type="Proteomes" id="UP000095283">
    <property type="component" value="Unplaced"/>
</dbReference>
<name>A0A1I7WU60_HETBA</name>
<proteinExistence type="predicted"/>
<dbReference type="WBParaSite" id="Hba_08668">
    <property type="protein sequence ID" value="Hba_08668"/>
    <property type="gene ID" value="Hba_08668"/>
</dbReference>
<evidence type="ECO:0000313" key="2">
    <source>
        <dbReference type="WBParaSite" id="Hba_08668"/>
    </source>
</evidence>
<protein>
    <submittedName>
        <fullName evidence="2">GYF_2 domain-containing protein</fullName>
    </submittedName>
</protein>